<reference evidence="7" key="1">
    <citation type="submission" date="2023-06" db="EMBL/GenBank/DDBJ databases">
        <title>Genome-scale phylogeny and comparative genomics of the fungal order Sordariales.</title>
        <authorList>
            <consortium name="Lawrence Berkeley National Laboratory"/>
            <person name="Hensen N."/>
            <person name="Bonometti L."/>
            <person name="Westerberg I."/>
            <person name="Brannstrom I.O."/>
            <person name="Guillou S."/>
            <person name="Cros-Aarteil S."/>
            <person name="Calhoun S."/>
            <person name="Haridas S."/>
            <person name="Kuo A."/>
            <person name="Mondo S."/>
            <person name="Pangilinan J."/>
            <person name="Riley R."/>
            <person name="Labutti K."/>
            <person name="Andreopoulos B."/>
            <person name="Lipzen A."/>
            <person name="Chen C."/>
            <person name="Yanf M."/>
            <person name="Daum C."/>
            <person name="Ng V."/>
            <person name="Clum A."/>
            <person name="Steindorff A."/>
            <person name="Ohm R."/>
            <person name="Martin F."/>
            <person name="Silar P."/>
            <person name="Natvig D."/>
            <person name="Lalanne C."/>
            <person name="Gautier V."/>
            <person name="Ament-Velasquez S.L."/>
            <person name="Kruys A."/>
            <person name="Hutchinson M.I."/>
            <person name="Powell A.J."/>
            <person name="Barry K."/>
            <person name="Miller A.N."/>
            <person name="Grigoriev I.V."/>
            <person name="Debuchy R."/>
            <person name="Gladieux P."/>
            <person name="Thoren M.H."/>
            <person name="Johannesson H."/>
        </authorList>
    </citation>
    <scope>NUCLEOTIDE SEQUENCE</scope>
    <source>
        <strain evidence="7">CBS 606.72</strain>
    </source>
</reference>
<feature type="compositionally biased region" description="Polar residues" evidence="6">
    <location>
        <begin position="50"/>
        <end position="64"/>
    </location>
</feature>
<feature type="region of interest" description="Disordered" evidence="6">
    <location>
        <begin position="1"/>
        <end position="372"/>
    </location>
</feature>
<dbReference type="GO" id="GO:0005654">
    <property type="term" value="C:nucleoplasm"/>
    <property type="evidence" value="ECO:0007669"/>
    <property type="project" value="UniProtKB-ARBA"/>
</dbReference>
<feature type="compositionally biased region" description="Acidic residues" evidence="6">
    <location>
        <begin position="155"/>
        <end position="167"/>
    </location>
</feature>
<protein>
    <submittedName>
        <fullName evidence="7">Sds3-like-domain-containing protein</fullName>
    </submittedName>
</protein>
<organism evidence="7 8">
    <name type="scientific">Immersiella caudata</name>
    <dbReference type="NCBI Taxonomy" id="314043"/>
    <lineage>
        <taxon>Eukaryota</taxon>
        <taxon>Fungi</taxon>
        <taxon>Dikarya</taxon>
        <taxon>Ascomycota</taxon>
        <taxon>Pezizomycotina</taxon>
        <taxon>Sordariomycetes</taxon>
        <taxon>Sordariomycetidae</taxon>
        <taxon>Sordariales</taxon>
        <taxon>Lasiosphaeriaceae</taxon>
        <taxon>Immersiella</taxon>
    </lineage>
</organism>
<evidence type="ECO:0000256" key="2">
    <source>
        <dbReference type="ARBA" id="ARBA00022491"/>
    </source>
</evidence>
<evidence type="ECO:0000256" key="5">
    <source>
        <dbReference type="ARBA" id="ARBA00023242"/>
    </source>
</evidence>
<feature type="compositionally biased region" description="Polar residues" evidence="6">
    <location>
        <begin position="185"/>
        <end position="210"/>
    </location>
</feature>
<comment type="caution">
    <text evidence="7">The sequence shown here is derived from an EMBL/GenBank/DDBJ whole genome shotgun (WGS) entry which is preliminary data.</text>
</comment>
<dbReference type="InterPro" id="IPR013907">
    <property type="entry name" value="Sds3"/>
</dbReference>
<keyword evidence="2" id="KW-0678">Repressor</keyword>
<evidence type="ECO:0000256" key="1">
    <source>
        <dbReference type="ARBA" id="ARBA00004123"/>
    </source>
</evidence>
<feature type="compositionally biased region" description="Polar residues" evidence="6">
    <location>
        <begin position="639"/>
        <end position="661"/>
    </location>
</feature>
<evidence type="ECO:0000313" key="8">
    <source>
        <dbReference type="Proteomes" id="UP001175000"/>
    </source>
</evidence>
<feature type="compositionally biased region" description="Basic and acidic residues" evidence="6">
    <location>
        <begin position="668"/>
        <end position="690"/>
    </location>
</feature>
<accession>A0AA39XDN8</accession>
<name>A0AA39XDN8_9PEZI</name>
<keyword evidence="5" id="KW-0539">Nucleus</keyword>
<evidence type="ECO:0000256" key="3">
    <source>
        <dbReference type="ARBA" id="ARBA00023015"/>
    </source>
</evidence>
<feature type="region of interest" description="Disordered" evidence="6">
    <location>
        <begin position="598"/>
        <end position="690"/>
    </location>
</feature>
<dbReference type="EMBL" id="JAULSU010000001">
    <property type="protein sequence ID" value="KAK0632053.1"/>
    <property type="molecule type" value="Genomic_DNA"/>
</dbReference>
<feature type="compositionally biased region" description="Acidic residues" evidence="6">
    <location>
        <begin position="32"/>
        <end position="44"/>
    </location>
</feature>
<feature type="compositionally biased region" description="Acidic residues" evidence="6">
    <location>
        <begin position="322"/>
        <end position="343"/>
    </location>
</feature>
<feature type="compositionally biased region" description="Acidic residues" evidence="6">
    <location>
        <begin position="247"/>
        <end position="259"/>
    </location>
</feature>
<sequence>MATDTAPALALSSPPPHLLDNSPSNLSSPLSDVEDKDADPDEMDLDMRNHTSGRPGTPKRNANGTREDSEADSDSDEESKLSEMDINDSEAETERLYDTPPKNGAARDMLSILGEVGSRQFVDRRERVFERSPSKLQQQLQAELDAENAVTDGDSLSEAEDEDEDDASVASSEPEPAPVKEQPLRSPSQAKKNQEANTSTNSAASQLARQDSQESRKRKRTSLAEQSESEQPLRKRTGSIGAPEGEFSADDAIVADDEGGISTNPQSGNHTGEEDNGQSASVVPKNKEEPVASVEDESVETGRTKKAKRNSAKKRNSKSPDESIEQATEEAQDDPPDDAEEPIAGDTAAHIDDEHNEDPDEAEAAHKNEEELERKKAAWEELTAIEKQFSNFRERLYQERLDQLNQEEAMLNCEIPTHPEYLAMLKCIEDRRQERIRLSELELKLNISVLRRRAIAERAQMMSQYYQAVRESREKVLEELGQDWYEIQQERRRYANTIPDYGIPFPTSKTQTIRQAVAYNKEVSILSGFAKHVGFPAAPPIYGASEDQLESDLEAMRAREPQVRPSHLPQFQSHGLQPEKSPAGNLFSLVGPAGEQFLEHTPWANPNHPSHHIQRQQETAVPLPYSGQPSGPRRHSQQHRNMFSSSATTMNGDSPIQTQKTHPPGVHDSLKASRIGAEHPNKRETVAQAS</sequence>
<feature type="compositionally biased region" description="Basic residues" evidence="6">
    <location>
        <begin position="304"/>
        <end position="317"/>
    </location>
</feature>
<dbReference type="AlphaFoldDB" id="A0AA39XDN8"/>
<keyword evidence="4" id="KW-0804">Transcription</keyword>
<dbReference type="GO" id="GO:0010468">
    <property type="term" value="P:regulation of gene expression"/>
    <property type="evidence" value="ECO:0007669"/>
    <property type="project" value="UniProtKB-ARBA"/>
</dbReference>
<evidence type="ECO:0000256" key="4">
    <source>
        <dbReference type="ARBA" id="ARBA00023163"/>
    </source>
</evidence>
<keyword evidence="3" id="KW-0805">Transcription regulation</keyword>
<gene>
    <name evidence="7" type="ORF">B0T14DRAFT_532606</name>
</gene>
<feature type="compositionally biased region" description="Basic and acidic residues" evidence="6">
    <location>
        <begin position="121"/>
        <end position="133"/>
    </location>
</feature>
<proteinExistence type="predicted"/>
<dbReference type="SMART" id="SM01401">
    <property type="entry name" value="Sds3"/>
    <property type="match status" value="1"/>
</dbReference>
<keyword evidence="8" id="KW-1185">Reference proteome</keyword>
<dbReference type="Proteomes" id="UP001175000">
    <property type="component" value="Unassembled WGS sequence"/>
</dbReference>
<feature type="compositionally biased region" description="Basic and acidic residues" evidence="6">
    <location>
        <begin position="363"/>
        <end position="372"/>
    </location>
</feature>
<feature type="compositionally biased region" description="Polar residues" evidence="6">
    <location>
        <begin position="261"/>
        <end position="270"/>
    </location>
</feature>
<evidence type="ECO:0000256" key="6">
    <source>
        <dbReference type="SAM" id="MobiDB-lite"/>
    </source>
</evidence>
<dbReference type="Pfam" id="PF08598">
    <property type="entry name" value="Sds3"/>
    <property type="match status" value="1"/>
</dbReference>
<dbReference type="Gene3D" id="1.20.5.1500">
    <property type="match status" value="1"/>
</dbReference>
<evidence type="ECO:0000313" key="7">
    <source>
        <dbReference type="EMBL" id="KAK0632053.1"/>
    </source>
</evidence>
<dbReference type="PANTHER" id="PTHR21964">
    <property type="entry name" value="BREAST CANCER METASTASIS-SUPPRESSOR 1"/>
    <property type="match status" value="1"/>
</dbReference>
<comment type="subcellular location">
    <subcellularLocation>
        <location evidence="1">Nucleus</location>
    </subcellularLocation>
</comment>
<feature type="compositionally biased region" description="Low complexity" evidence="6">
    <location>
        <begin position="1"/>
        <end position="31"/>
    </location>
</feature>